<evidence type="ECO:0000256" key="2">
    <source>
        <dbReference type="SAM" id="MobiDB-lite"/>
    </source>
</evidence>
<dbReference type="InterPro" id="IPR001878">
    <property type="entry name" value="Znf_CCHC"/>
</dbReference>
<dbReference type="STRING" id="35608.A0A2U1PIQ9"/>
<dbReference type="SUPFAM" id="SSF56672">
    <property type="entry name" value="DNA/RNA polymerases"/>
    <property type="match status" value="1"/>
</dbReference>
<name>A0A2U1PIQ9_ARTAN</name>
<dbReference type="AlphaFoldDB" id="A0A2U1PIQ9"/>
<keyword evidence="4" id="KW-0548">Nucleotidyltransferase</keyword>
<keyword evidence="4" id="KW-0695">RNA-directed DNA polymerase</keyword>
<feature type="compositionally biased region" description="Pro residues" evidence="2">
    <location>
        <begin position="571"/>
        <end position="580"/>
    </location>
</feature>
<dbReference type="InterPro" id="IPR043502">
    <property type="entry name" value="DNA/RNA_pol_sf"/>
</dbReference>
<feature type="region of interest" description="Disordered" evidence="2">
    <location>
        <begin position="1"/>
        <end position="24"/>
    </location>
</feature>
<feature type="compositionally biased region" description="Low complexity" evidence="2">
    <location>
        <begin position="468"/>
        <end position="483"/>
    </location>
</feature>
<evidence type="ECO:0000313" key="5">
    <source>
        <dbReference type="Proteomes" id="UP000245207"/>
    </source>
</evidence>
<dbReference type="GO" id="GO:0003676">
    <property type="term" value="F:nucleic acid binding"/>
    <property type="evidence" value="ECO:0007669"/>
    <property type="project" value="InterPro"/>
</dbReference>
<evidence type="ECO:0000256" key="1">
    <source>
        <dbReference type="PROSITE-ProRule" id="PRU00047"/>
    </source>
</evidence>
<proteinExistence type="predicted"/>
<keyword evidence="5" id="KW-1185">Reference proteome</keyword>
<feature type="region of interest" description="Disordered" evidence="2">
    <location>
        <begin position="466"/>
        <end position="587"/>
    </location>
</feature>
<gene>
    <name evidence="4" type="ORF">CTI12_AA148140</name>
</gene>
<dbReference type="InterPro" id="IPR013103">
    <property type="entry name" value="RVT_2"/>
</dbReference>
<protein>
    <submittedName>
        <fullName evidence="4">Reverse transcriptase, RNA-dependent DNA polymerase, Gag-polypeptide of LTR copia-type</fullName>
    </submittedName>
</protein>
<feature type="region of interest" description="Disordered" evidence="2">
    <location>
        <begin position="240"/>
        <end position="265"/>
    </location>
</feature>
<feature type="compositionally biased region" description="Polar residues" evidence="2">
    <location>
        <begin position="528"/>
        <end position="559"/>
    </location>
</feature>
<feature type="domain" description="CCHC-type" evidence="3">
    <location>
        <begin position="281"/>
        <end position="294"/>
    </location>
</feature>
<keyword evidence="1" id="KW-0479">Metal-binding</keyword>
<feature type="compositionally biased region" description="Low complexity" evidence="2">
    <location>
        <begin position="240"/>
        <end position="254"/>
    </location>
</feature>
<feature type="compositionally biased region" description="Polar residues" evidence="2">
    <location>
        <begin position="1"/>
        <end position="15"/>
    </location>
</feature>
<dbReference type="EMBL" id="PKPP01001102">
    <property type="protein sequence ID" value="PWA85644.1"/>
    <property type="molecule type" value="Genomic_DNA"/>
</dbReference>
<dbReference type="InterPro" id="IPR057670">
    <property type="entry name" value="SH3_retrovirus"/>
</dbReference>
<evidence type="ECO:0000313" key="4">
    <source>
        <dbReference type="EMBL" id="PWA85644.1"/>
    </source>
</evidence>
<sequence>MTTNNQDTPSSSTNALGDEDVNSPHHPLYLHPQDHLGLILISKKLTGLENYGSWKRSMVIANAKNKMKLITGEFVEPRMDSRIRALWERTNDIVISWILNTISEQIGNSLSFINNASNLWKELQEHYSQLDGHRIYQLTHDLVQLKQNNTAIEYDSLEAPYMCICACSCENGRVNGERDHRKRLIQFLMGLDECYANIRGQILLISPMPSVAKAYGMIRQEEKQREAHTPAVPIALSAQSNNNRNSCNQRSGRNFSHNESTRNYNNQGTVKRNVFKKGVICGNCNKEGHTKEECYQLVGYLVGHPLHGKYKPPNQRYNMQDNTNQRAVNMTVVQGASNEPTKPVSQQNDVAIALRFQAHFPLHFWGYCLLAATYLINRLPCKPLNHKSPYELLYQTPLPLTYLKVIGCQALAHQRTTDKFEARAIPCVLVGYPTTQKGYLLYNLTTHKTFVSRHVRFNETIFPFADKSPNTPTLSSQPTSTPSDFSQASPHIDTPPPPPPPLSPQHTDASSPTPSPQHTDIPSPIPTPQYTDPITNTDPSPSTFNQHTDIPQSSKSSHNTPVTSTTIHSTPIPPPPPPPLRKSTRQSHLPTKFQDFLVTHPKTKHSTHFLIKYHHFKYNNYHNITSPKHRHFINNINKAVEPQSYTQASRDHRWRDAMDRELLALETNNTWTVTTLPPTKRAIGSKWVYWIKYYSDGTIEKFKARLVAKGFTQQEGTDYTETFAPVAKMVTLRVFLVAAIHHNWHIAQLDINNAFLHGDLNEEVYMALPQGYKNTANIPSPVCKLQKSLYGLKQANRQWFTKLTTFLTIHGFTQNYADTSLLNHNKGTDFLALVIYVDDILLTGNNPTLIKHFKQQLDLTFSIKDLGSLNYYLGLEFLRNSDGLTMSQRKYALDLLQSAKVLDMNPSHIPVDPIVKLNETDGEPLSGQFSHSPRSPYWKALIKVLRYIKLCPGQGLFIPTHDALKLQAFYDSDRASCPVTRRSTTGFCIFLGTTLISWQSKKQGVISRSSTEAEYRALAYCTCEGVMEIKSKVGKLVHQRSSTQCYQLITFTITSV</sequence>
<comment type="caution">
    <text evidence="4">The sequence shown here is derived from an EMBL/GenBank/DDBJ whole genome shotgun (WGS) entry which is preliminary data.</text>
</comment>
<dbReference type="Pfam" id="PF14244">
    <property type="entry name" value="Retrotran_gag_3"/>
    <property type="match status" value="1"/>
</dbReference>
<dbReference type="GO" id="GO:0008270">
    <property type="term" value="F:zinc ion binding"/>
    <property type="evidence" value="ECO:0007669"/>
    <property type="project" value="UniProtKB-KW"/>
</dbReference>
<dbReference type="PROSITE" id="PS50158">
    <property type="entry name" value="ZF_CCHC"/>
    <property type="match status" value="1"/>
</dbReference>
<dbReference type="CDD" id="cd09272">
    <property type="entry name" value="RNase_HI_RT_Ty1"/>
    <property type="match status" value="1"/>
</dbReference>
<feature type="compositionally biased region" description="Pro residues" evidence="2">
    <location>
        <begin position="493"/>
        <end position="503"/>
    </location>
</feature>
<feature type="compositionally biased region" description="Polar residues" evidence="2">
    <location>
        <begin position="504"/>
        <end position="520"/>
    </location>
</feature>
<dbReference type="OrthoDB" id="45693at2759"/>
<keyword evidence="1" id="KW-0863">Zinc-finger</keyword>
<evidence type="ECO:0000259" key="3">
    <source>
        <dbReference type="PROSITE" id="PS50158"/>
    </source>
</evidence>
<dbReference type="InterPro" id="IPR029472">
    <property type="entry name" value="Copia-like_N"/>
</dbReference>
<dbReference type="PANTHER" id="PTHR37610">
    <property type="entry name" value="CCHC-TYPE DOMAIN-CONTAINING PROTEIN"/>
    <property type="match status" value="1"/>
</dbReference>
<keyword evidence="4" id="KW-0808">Transferase</keyword>
<keyword evidence="1" id="KW-0862">Zinc</keyword>
<reference evidence="4 5" key="1">
    <citation type="journal article" date="2018" name="Mol. Plant">
        <title>The genome of Artemisia annua provides insight into the evolution of Asteraceae family and artemisinin biosynthesis.</title>
        <authorList>
            <person name="Shen Q."/>
            <person name="Zhang L."/>
            <person name="Liao Z."/>
            <person name="Wang S."/>
            <person name="Yan T."/>
            <person name="Shi P."/>
            <person name="Liu M."/>
            <person name="Fu X."/>
            <person name="Pan Q."/>
            <person name="Wang Y."/>
            <person name="Lv Z."/>
            <person name="Lu X."/>
            <person name="Zhang F."/>
            <person name="Jiang W."/>
            <person name="Ma Y."/>
            <person name="Chen M."/>
            <person name="Hao X."/>
            <person name="Li L."/>
            <person name="Tang Y."/>
            <person name="Lv G."/>
            <person name="Zhou Y."/>
            <person name="Sun X."/>
            <person name="Brodelius P.E."/>
            <person name="Rose J.K.C."/>
            <person name="Tang K."/>
        </authorList>
    </citation>
    <scope>NUCLEOTIDE SEQUENCE [LARGE SCALE GENOMIC DNA]</scope>
    <source>
        <strain evidence="5">cv. Huhao1</strain>
        <tissue evidence="4">Leaf</tissue>
    </source>
</reference>
<dbReference type="GO" id="GO:0003964">
    <property type="term" value="F:RNA-directed DNA polymerase activity"/>
    <property type="evidence" value="ECO:0007669"/>
    <property type="project" value="UniProtKB-KW"/>
</dbReference>
<accession>A0A2U1PIQ9</accession>
<dbReference type="Proteomes" id="UP000245207">
    <property type="component" value="Unassembled WGS sequence"/>
</dbReference>
<dbReference type="PANTHER" id="PTHR37610:SF78">
    <property type="entry name" value="GAG-POLYPEPTIDE OF LTR COPIA-TYPE-RELATED"/>
    <property type="match status" value="1"/>
</dbReference>
<feature type="compositionally biased region" description="Low complexity" evidence="2">
    <location>
        <begin position="560"/>
        <end position="570"/>
    </location>
</feature>
<dbReference type="Pfam" id="PF25597">
    <property type="entry name" value="SH3_retrovirus"/>
    <property type="match status" value="1"/>
</dbReference>
<organism evidence="4 5">
    <name type="scientific">Artemisia annua</name>
    <name type="common">Sweet wormwood</name>
    <dbReference type="NCBI Taxonomy" id="35608"/>
    <lineage>
        <taxon>Eukaryota</taxon>
        <taxon>Viridiplantae</taxon>
        <taxon>Streptophyta</taxon>
        <taxon>Embryophyta</taxon>
        <taxon>Tracheophyta</taxon>
        <taxon>Spermatophyta</taxon>
        <taxon>Magnoliopsida</taxon>
        <taxon>eudicotyledons</taxon>
        <taxon>Gunneridae</taxon>
        <taxon>Pentapetalae</taxon>
        <taxon>asterids</taxon>
        <taxon>campanulids</taxon>
        <taxon>Asterales</taxon>
        <taxon>Asteraceae</taxon>
        <taxon>Asteroideae</taxon>
        <taxon>Anthemideae</taxon>
        <taxon>Artemisiinae</taxon>
        <taxon>Artemisia</taxon>
    </lineage>
</organism>
<dbReference type="Pfam" id="PF07727">
    <property type="entry name" value="RVT_2"/>
    <property type="match status" value="1"/>
</dbReference>
<feature type="compositionally biased region" description="Polar residues" evidence="2">
    <location>
        <begin position="255"/>
        <end position="265"/>
    </location>
</feature>